<dbReference type="Gene3D" id="4.10.530.10">
    <property type="entry name" value="Gamma-fibrinogen Carboxyl Terminal Fragment, domain 2"/>
    <property type="match status" value="1"/>
</dbReference>
<dbReference type="KEGG" id="cvn:111109382"/>
<dbReference type="CDD" id="cd00087">
    <property type="entry name" value="FReD"/>
    <property type="match status" value="1"/>
</dbReference>
<sequence length="347" mass="38925">MCFKKDVLIFFVVVMSCIIQTSRCTSAGQNFGNVIFSFRRNIPYYERNATLYSASSTSVIASYGRCAAKCIEDLSCHAIELCDVNDGTECRATNGLVMTPTSTNQQGVCKQYFMDYSCGDEAFLDRRRGLCVFSFCSECDCVRKYNSISGGYGLNIDGSAVFVLCQFDTNHTWTVIQNRYNGSVDFDREWTEYTYGFGSVDTEYWIGTENIHRLTKAGLSTVRIELEDFDDYHRFAEYSVFSVANGTDYYRLNISGYSGDAGDSMSEAVGDGKADGEVFSTPDMGAHVGGRNCAQQARSGWWYWTGTACSKSSLNGEYATNRRDKGINWDTFRDYSLKSSVIKLRRP</sequence>
<dbReference type="Proteomes" id="UP000694844">
    <property type="component" value="Chromosome 8"/>
</dbReference>
<feature type="domain" description="Fibrinogen C-terminal" evidence="2">
    <location>
        <begin position="132"/>
        <end position="347"/>
    </location>
</feature>
<dbReference type="Gene3D" id="3.90.215.10">
    <property type="entry name" value="Gamma Fibrinogen, chain A, domain 1"/>
    <property type="match status" value="1"/>
</dbReference>
<evidence type="ECO:0000313" key="3">
    <source>
        <dbReference type="Proteomes" id="UP000694844"/>
    </source>
</evidence>
<dbReference type="InterPro" id="IPR002181">
    <property type="entry name" value="Fibrinogen_a/b/g_C_dom"/>
</dbReference>
<name>A0A8B8BEG2_CRAVI</name>
<dbReference type="GeneID" id="111109382"/>
<evidence type="ECO:0000256" key="1">
    <source>
        <dbReference type="SAM" id="SignalP"/>
    </source>
</evidence>
<evidence type="ECO:0000313" key="4">
    <source>
        <dbReference type="RefSeq" id="XP_022301169.1"/>
    </source>
</evidence>
<feature type="signal peptide" evidence="1">
    <location>
        <begin position="1"/>
        <end position="24"/>
    </location>
</feature>
<dbReference type="Pfam" id="PF00147">
    <property type="entry name" value="Fibrinogen_C"/>
    <property type="match status" value="1"/>
</dbReference>
<dbReference type="SMART" id="SM00186">
    <property type="entry name" value="FBG"/>
    <property type="match status" value="1"/>
</dbReference>
<gene>
    <name evidence="4" type="primary">LOC111109382</name>
</gene>
<evidence type="ECO:0000259" key="2">
    <source>
        <dbReference type="PROSITE" id="PS51406"/>
    </source>
</evidence>
<organism evidence="3 4">
    <name type="scientific">Crassostrea virginica</name>
    <name type="common">Eastern oyster</name>
    <dbReference type="NCBI Taxonomy" id="6565"/>
    <lineage>
        <taxon>Eukaryota</taxon>
        <taxon>Metazoa</taxon>
        <taxon>Spiralia</taxon>
        <taxon>Lophotrochozoa</taxon>
        <taxon>Mollusca</taxon>
        <taxon>Bivalvia</taxon>
        <taxon>Autobranchia</taxon>
        <taxon>Pteriomorphia</taxon>
        <taxon>Ostreida</taxon>
        <taxon>Ostreoidea</taxon>
        <taxon>Ostreidae</taxon>
        <taxon>Crassostrea</taxon>
    </lineage>
</organism>
<feature type="chain" id="PRO_5034463630" evidence="1">
    <location>
        <begin position="25"/>
        <end position="347"/>
    </location>
</feature>
<dbReference type="RefSeq" id="XP_022301169.1">
    <property type="nucleotide sequence ID" value="XM_022445461.1"/>
</dbReference>
<dbReference type="InterPro" id="IPR036056">
    <property type="entry name" value="Fibrinogen-like_C"/>
</dbReference>
<dbReference type="SUPFAM" id="SSF56496">
    <property type="entry name" value="Fibrinogen C-terminal domain-like"/>
    <property type="match status" value="1"/>
</dbReference>
<dbReference type="InterPro" id="IPR050373">
    <property type="entry name" value="Fibrinogen_C-term_domain"/>
</dbReference>
<dbReference type="PANTHER" id="PTHR19143">
    <property type="entry name" value="FIBRINOGEN/TENASCIN/ANGIOPOEITIN"/>
    <property type="match status" value="1"/>
</dbReference>
<reference evidence="4" key="1">
    <citation type="submission" date="2025-08" db="UniProtKB">
        <authorList>
            <consortium name="RefSeq"/>
        </authorList>
    </citation>
    <scope>IDENTIFICATION</scope>
    <source>
        <tissue evidence="4">Whole sample</tissue>
    </source>
</reference>
<dbReference type="PROSITE" id="PS51406">
    <property type="entry name" value="FIBRINOGEN_C_2"/>
    <property type="match status" value="1"/>
</dbReference>
<dbReference type="InterPro" id="IPR014716">
    <property type="entry name" value="Fibrinogen_a/b/g_C_1"/>
</dbReference>
<dbReference type="PROSITE" id="PS51257">
    <property type="entry name" value="PROKAR_LIPOPROTEIN"/>
    <property type="match status" value="1"/>
</dbReference>
<dbReference type="AlphaFoldDB" id="A0A8B8BEG2"/>
<keyword evidence="3" id="KW-1185">Reference proteome</keyword>
<proteinExistence type="predicted"/>
<dbReference type="GO" id="GO:0005615">
    <property type="term" value="C:extracellular space"/>
    <property type="evidence" value="ECO:0007669"/>
    <property type="project" value="TreeGrafter"/>
</dbReference>
<protein>
    <submittedName>
        <fullName evidence="4">Fibrinogen-like protein 1</fullName>
    </submittedName>
</protein>
<dbReference type="PANTHER" id="PTHR19143:SF327">
    <property type="entry name" value="FI21813P1-RELATED"/>
    <property type="match status" value="1"/>
</dbReference>
<accession>A0A8B8BEG2</accession>
<keyword evidence="1" id="KW-0732">Signal</keyword>
<dbReference type="OrthoDB" id="6514358at2759"/>